<dbReference type="Pfam" id="PF04186">
    <property type="entry name" value="FxsA"/>
    <property type="match status" value="1"/>
</dbReference>
<dbReference type="PANTHER" id="PTHR35335">
    <property type="entry name" value="UPF0716 PROTEIN FXSA"/>
    <property type="match status" value="1"/>
</dbReference>
<feature type="transmembrane region" description="Helical" evidence="1">
    <location>
        <begin position="72"/>
        <end position="91"/>
    </location>
</feature>
<dbReference type="GO" id="GO:0016020">
    <property type="term" value="C:membrane"/>
    <property type="evidence" value="ECO:0007669"/>
    <property type="project" value="InterPro"/>
</dbReference>
<keyword evidence="1" id="KW-0812">Transmembrane</keyword>
<accession>A0A198AJP2</accession>
<evidence type="ECO:0000313" key="2">
    <source>
        <dbReference type="EMBL" id="OAS21266.1"/>
    </source>
</evidence>
<dbReference type="InterPro" id="IPR007313">
    <property type="entry name" value="FxsA"/>
</dbReference>
<dbReference type="OrthoDB" id="9792788at2"/>
<reference evidence="2 3" key="1">
    <citation type="submission" date="2016-05" db="EMBL/GenBank/DDBJ databases">
        <title>Paenibacillus sp. 1ZS3-15 nov., isolated from the rhizosphere soil.</title>
        <authorList>
            <person name="Zhang X.X."/>
            <person name="Zhang J."/>
        </authorList>
    </citation>
    <scope>NUCLEOTIDE SEQUENCE [LARGE SCALE GENOMIC DNA]</scope>
    <source>
        <strain evidence="2 3">1ZS3-15</strain>
    </source>
</reference>
<keyword evidence="1" id="KW-0472">Membrane</keyword>
<proteinExistence type="predicted"/>
<evidence type="ECO:0000313" key="3">
    <source>
        <dbReference type="Proteomes" id="UP000078454"/>
    </source>
</evidence>
<feature type="transmembrane region" description="Helical" evidence="1">
    <location>
        <begin position="97"/>
        <end position="116"/>
    </location>
</feature>
<dbReference type="NCBIfam" id="NF008528">
    <property type="entry name" value="PRK11463.1-2"/>
    <property type="match status" value="1"/>
</dbReference>
<dbReference type="AlphaFoldDB" id="A0A198AJP2"/>
<keyword evidence="3" id="KW-1185">Reference proteome</keyword>
<feature type="transmembrane region" description="Helical" evidence="1">
    <location>
        <begin position="27"/>
        <end position="47"/>
    </location>
</feature>
<keyword evidence="1" id="KW-1133">Transmembrane helix</keyword>
<gene>
    <name evidence="2" type="ORF">A8708_30790</name>
</gene>
<evidence type="ECO:0000256" key="1">
    <source>
        <dbReference type="SAM" id="Phobius"/>
    </source>
</evidence>
<dbReference type="RefSeq" id="WP_068662840.1">
    <property type="nucleotide sequence ID" value="NZ_LYPB01000049.1"/>
</dbReference>
<dbReference type="STRING" id="1850517.A8708_30790"/>
<sequence>MLRWIIAILILVPAVEITILIMLGHLVGGWMTFLLIIASGFLGAYFAKREGRKVMEYAKFEWSQGQLPAQQILDGICIFLGGILLITPGFITDILGFLLVFPYTRPIFKVMLLAIIRRQIGKGKMHIINRR</sequence>
<name>A0A198AJP2_9BACL</name>
<comment type="caution">
    <text evidence="2">The sequence shown here is derived from an EMBL/GenBank/DDBJ whole genome shotgun (WGS) entry which is preliminary data.</text>
</comment>
<organism evidence="2 3">
    <name type="scientific">Paenibacillus oryzisoli</name>
    <dbReference type="NCBI Taxonomy" id="1850517"/>
    <lineage>
        <taxon>Bacteria</taxon>
        <taxon>Bacillati</taxon>
        <taxon>Bacillota</taxon>
        <taxon>Bacilli</taxon>
        <taxon>Bacillales</taxon>
        <taxon>Paenibacillaceae</taxon>
        <taxon>Paenibacillus</taxon>
    </lineage>
</organism>
<dbReference type="Proteomes" id="UP000078454">
    <property type="component" value="Unassembled WGS sequence"/>
</dbReference>
<dbReference type="PANTHER" id="PTHR35335:SF1">
    <property type="entry name" value="UPF0716 PROTEIN FXSA"/>
    <property type="match status" value="1"/>
</dbReference>
<protein>
    <submittedName>
        <fullName evidence="2">Exclusion suppressor FxsA</fullName>
    </submittedName>
</protein>
<dbReference type="EMBL" id="LYPB01000049">
    <property type="protein sequence ID" value="OAS21266.1"/>
    <property type="molecule type" value="Genomic_DNA"/>
</dbReference>